<sequence length="136" mass="14365">MSPSSVVATGGSGESTVSAPQSQSLPTPSPSSLARTWAWLPHPRTRAWLPGTSGSGFKLTKQSGYSHAQSWQAVSTSRPPSATRFMGMQQSLQPTQLGKDAPATGAACRVSAQRKMIEVESVAAANKQEIREVVKK</sequence>
<evidence type="ECO:0000256" key="1">
    <source>
        <dbReference type="SAM" id="MobiDB-lite"/>
    </source>
</evidence>
<proteinExistence type="predicted"/>
<comment type="caution">
    <text evidence="2">The sequence shown here is derived from an EMBL/GenBank/DDBJ whole genome shotgun (WGS) entry which is preliminary data.</text>
</comment>
<gene>
    <name evidence="2" type="ORF">Zm00014a_030454</name>
</gene>
<evidence type="ECO:0000313" key="2">
    <source>
        <dbReference type="EMBL" id="PWZ10736.1"/>
    </source>
</evidence>
<dbReference type="EMBL" id="NCVQ01000009">
    <property type="protein sequence ID" value="PWZ10736.1"/>
    <property type="molecule type" value="Genomic_DNA"/>
</dbReference>
<accession>A0A3L6DPV6</accession>
<organism evidence="2">
    <name type="scientific">Zea mays</name>
    <name type="common">Maize</name>
    <dbReference type="NCBI Taxonomy" id="4577"/>
    <lineage>
        <taxon>Eukaryota</taxon>
        <taxon>Viridiplantae</taxon>
        <taxon>Streptophyta</taxon>
        <taxon>Embryophyta</taxon>
        <taxon>Tracheophyta</taxon>
        <taxon>Spermatophyta</taxon>
        <taxon>Magnoliopsida</taxon>
        <taxon>Liliopsida</taxon>
        <taxon>Poales</taxon>
        <taxon>Poaceae</taxon>
        <taxon>PACMAD clade</taxon>
        <taxon>Panicoideae</taxon>
        <taxon>Andropogonodae</taxon>
        <taxon>Andropogoneae</taxon>
        <taxon>Tripsacinae</taxon>
        <taxon>Zea</taxon>
    </lineage>
</organism>
<protein>
    <submittedName>
        <fullName evidence="2">Uncharacterized protein</fullName>
    </submittedName>
</protein>
<dbReference type="AlphaFoldDB" id="A0A3L6DPV6"/>
<feature type="region of interest" description="Disordered" evidence="1">
    <location>
        <begin position="1"/>
        <end position="33"/>
    </location>
</feature>
<reference evidence="2" key="1">
    <citation type="journal article" date="2018" name="Nat. Genet.">
        <title>Extensive intraspecific gene order and gene structural variations between Mo17 and other maize genomes.</title>
        <authorList>
            <person name="Sun S."/>
            <person name="Zhou Y."/>
            <person name="Chen J."/>
            <person name="Shi J."/>
            <person name="Zhao H."/>
            <person name="Zhao H."/>
            <person name="Song W."/>
            <person name="Zhang M."/>
            <person name="Cui Y."/>
            <person name="Dong X."/>
            <person name="Liu H."/>
            <person name="Ma X."/>
            <person name="Jiao Y."/>
            <person name="Wang B."/>
            <person name="Wei X."/>
            <person name="Stein J.C."/>
            <person name="Glaubitz J.C."/>
            <person name="Lu F."/>
            <person name="Yu G."/>
            <person name="Liang C."/>
            <person name="Fengler K."/>
            <person name="Li B."/>
            <person name="Rafalski A."/>
            <person name="Schnable P.S."/>
            <person name="Ware D.H."/>
            <person name="Buckler E.S."/>
            <person name="Lai J."/>
        </authorList>
    </citation>
    <scope>NUCLEOTIDE SEQUENCE [LARGE SCALE GENOMIC DNA]</scope>
    <source>
        <tissue evidence="2">Seedling</tissue>
    </source>
</reference>
<feature type="compositionally biased region" description="Low complexity" evidence="1">
    <location>
        <begin position="18"/>
        <end position="33"/>
    </location>
</feature>
<name>A0A3L6DPV6_MAIZE</name>
<dbReference type="Proteomes" id="UP000251960">
    <property type="component" value="Chromosome 8"/>
</dbReference>